<dbReference type="CDD" id="cd06141">
    <property type="entry name" value="WRN_exo"/>
    <property type="match status" value="1"/>
</dbReference>
<dbReference type="InterPro" id="IPR012337">
    <property type="entry name" value="RNaseH-like_sf"/>
</dbReference>
<dbReference type="PANTHER" id="PTHR13620:SF105">
    <property type="entry name" value="OS01G0737700 PROTEIN"/>
    <property type="match status" value="1"/>
</dbReference>
<evidence type="ECO:0000256" key="1">
    <source>
        <dbReference type="ARBA" id="ARBA00022722"/>
    </source>
</evidence>
<sequence>MNKNFVEHAPEMRLGCWNTRQRLSIFGDFSALGSGFLSFHAHRLPLSNPLSLWTASAKILTKSRKIKKSEAIAMAVAELERCRTHELFRVAFHDDCIETLVTHVPHMVDSWIGDIEHIHRHRLHKLIVGLDIEWRPNNARYTNPVAILQLCVGRRCLIFQLLYAPEIPTSLIDFLGDTDYTFVGVGIQADSQKLLNDHNLRVGNVVDLAVLAARVLNTRELRNAGIKRLAREVLGREVEKPKHVARSRWDTDWLSDAQVHYACVDAFVSFEVGGSLNASAY</sequence>
<protein>
    <submittedName>
        <fullName evidence="4">Werner Syndrome-like exonuclease</fullName>
    </submittedName>
</protein>
<dbReference type="Gene3D" id="3.30.420.10">
    <property type="entry name" value="Ribonuclease H-like superfamily/Ribonuclease H"/>
    <property type="match status" value="1"/>
</dbReference>
<accession>A0A438BY74</accession>
<dbReference type="InterPro" id="IPR002562">
    <property type="entry name" value="3'-5'_exonuclease_dom"/>
</dbReference>
<dbReference type="AlphaFoldDB" id="A0A438BY74"/>
<feature type="domain" description="3'-5' exonuclease" evidence="3">
    <location>
        <begin position="105"/>
        <end position="281"/>
    </location>
</feature>
<dbReference type="InterPro" id="IPR036397">
    <property type="entry name" value="RNaseH_sf"/>
</dbReference>
<dbReference type="GO" id="GO:0003676">
    <property type="term" value="F:nucleic acid binding"/>
    <property type="evidence" value="ECO:0007669"/>
    <property type="project" value="InterPro"/>
</dbReference>
<dbReference type="GO" id="GO:0006139">
    <property type="term" value="P:nucleobase-containing compound metabolic process"/>
    <property type="evidence" value="ECO:0007669"/>
    <property type="project" value="InterPro"/>
</dbReference>
<evidence type="ECO:0000256" key="2">
    <source>
        <dbReference type="ARBA" id="ARBA00022801"/>
    </source>
</evidence>
<dbReference type="SMART" id="SM00474">
    <property type="entry name" value="35EXOc"/>
    <property type="match status" value="1"/>
</dbReference>
<dbReference type="Pfam" id="PF01612">
    <property type="entry name" value="DNA_pol_A_exo1"/>
    <property type="match status" value="1"/>
</dbReference>
<dbReference type="InterPro" id="IPR051132">
    <property type="entry name" value="3-5_Exonuclease_domain"/>
</dbReference>
<dbReference type="PANTHER" id="PTHR13620">
    <property type="entry name" value="3-5 EXONUCLEASE"/>
    <property type="match status" value="1"/>
</dbReference>
<evidence type="ECO:0000259" key="3">
    <source>
        <dbReference type="SMART" id="SM00474"/>
    </source>
</evidence>
<evidence type="ECO:0000313" key="5">
    <source>
        <dbReference type="Proteomes" id="UP000288805"/>
    </source>
</evidence>
<keyword evidence="4" id="KW-0269">Exonuclease</keyword>
<organism evidence="4 5">
    <name type="scientific">Vitis vinifera</name>
    <name type="common">Grape</name>
    <dbReference type="NCBI Taxonomy" id="29760"/>
    <lineage>
        <taxon>Eukaryota</taxon>
        <taxon>Viridiplantae</taxon>
        <taxon>Streptophyta</taxon>
        <taxon>Embryophyta</taxon>
        <taxon>Tracheophyta</taxon>
        <taxon>Spermatophyta</taxon>
        <taxon>Magnoliopsida</taxon>
        <taxon>eudicotyledons</taxon>
        <taxon>Gunneridae</taxon>
        <taxon>Pentapetalae</taxon>
        <taxon>rosids</taxon>
        <taxon>Vitales</taxon>
        <taxon>Vitaceae</taxon>
        <taxon>Viteae</taxon>
        <taxon>Vitis</taxon>
    </lineage>
</organism>
<dbReference type="SUPFAM" id="SSF53098">
    <property type="entry name" value="Ribonuclease H-like"/>
    <property type="match status" value="1"/>
</dbReference>
<name>A0A438BY74_VITVI</name>
<dbReference type="Proteomes" id="UP000288805">
    <property type="component" value="Unassembled WGS sequence"/>
</dbReference>
<evidence type="ECO:0000313" key="4">
    <source>
        <dbReference type="EMBL" id="RVW15887.1"/>
    </source>
</evidence>
<comment type="caution">
    <text evidence="4">The sequence shown here is derived from an EMBL/GenBank/DDBJ whole genome shotgun (WGS) entry which is preliminary data.</text>
</comment>
<proteinExistence type="predicted"/>
<keyword evidence="1" id="KW-0540">Nuclease</keyword>
<gene>
    <name evidence="4" type="primary">WEX_8</name>
    <name evidence="4" type="ORF">CK203_073080</name>
</gene>
<reference evidence="4 5" key="1">
    <citation type="journal article" date="2018" name="PLoS Genet.">
        <title>Population sequencing reveals clonal diversity and ancestral inbreeding in the grapevine cultivar Chardonnay.</title>
        <authorList>
            <person name="Roach M.J."/>
            <person name="Johnson D.L."/>
            <person name="Bohlmann J."/>
            <person name="van Vuuren H.J."/>
            <person name="Jones S.J."/>
            <person name="Pretorius I.S."/>
            <person name="Schmidt S.A."/>
            <person name="Borneman A.R."/>
        </authorList>
    </citation>
    <scope>NUCLEOTIDE SEQUENCE [LARGE SCALE GENOMIC DNA]</scope>
    <source>
        <strain evidence="5">cv. Chardonnay</strain>
        <tissue evidence="4">Leaf</tissue>
    </source>
</reference>
<dbReference type="GO" id="GO:0008408">
    <property type="term" value="F:3'-5' exonuclease activity"/>
    <property type="evidence" value="ECO:0007669"/>
    <property type="project" value="InterPro"/>
</dbReference>
<keyword evidence="2" id="KW-0378">Hydrolase</keyword>
<dbReference type="EMBL" id="QGNW01002594">
    <property type="protein sequence ID" value="RVW15887.1"/>
    <property type="molecule type" value="Genomic_DNA"/>
</dbReference>
<dbReference type="FunFam" id="3.30.420.10:FF:000054">
    <property type="entry name" value="Werner Syndrome-like exonuclease"/>
    <property type="match status" value="1"/>
</dbReference>